<gene>
    <name evidence="1" type="ORF">MXD59_07565</name>
</gene>
<dbReference type="Pfam" id="PF06089">
    <property type="entry name" value="Asparaginase_II"/>
    <property type="match status" value="1"/>
</dbReference>
<dbReference type="Proteomes" id="UP001201873">
    <property type="component" value="Unassembled WGS sequence"/>
</dbReference>
<protein>
    <submittedName>
        <fullName evidence="1">Asparaginase</fullName>
    </submittedName>
</protein>
<evidence type="ECO:0000313" key="2">
    <source>
        <dbReference type="Proteomes" id="UP001201873"/>
    </source>
</evidence>
<dbReference type="EMBL" id="JALKFT010000005">
    <property type="protein sequence ID" value="MCK9875628.1"/>
    <property type="molecule type" value="Genomic_DNA"/>
</dbReference>
<evidence type="ECO:0000313" key="1">
    <source>
        <dbReference type="EMBL" id="MCK9875628.1"/>
    </source>
</evidence>
<comment type="caution">
    <text evidence="1">The sequence shown here is derived from an EMBL/GenBank/DDBJ whole genome shotgun (WGS) entry which is preliminary data.</text>
</comment>
<dbReference type="RefSeq" id="WP_248824047.1">
    <property type="nucleotide sequence ID" value="NZ_JALKFT010000005.1"/>
</dbReference>
<keyword evidence="2" id="KW-1185">Reference proteome</keyword>
<organism evidence="1 2">
    <name type="scientific">Frankia umida</name>
    <dbReference type="NCBI Taxonomy" id="573489"/>
    <lineage>
        <taxon>Bacteria</taxon>
        <taxon>Bacillati</taxon>
        <taxon>Actinomycetota</taxon>
        <taxon>Actinomycetes</taxon>
        <taxon>Frankiales</taxon>
        <taxon>Frankiaceae</taxon>
        <taxon>Frankia</taxon>
    </lineage>
</organism>
<sequence length="343" mass="34867">MEPPVGPRVVAEIVRGLRGGEPFVESVHHGTVVGLARDGSVALRVGEPDEPMFPRSAVKPLQAVAMLRAGLDGMFLSRDIPDDLLAIVSSSHSGQGPHLVRVLEILSVAGVPVDALRCPPDLPLGEAAMRAHLRSGGGAEPILMNCSGKHAGMIACCVAAGWSIDDYTDPDHPLQRIIRETVEELIEEPIAGATVDGCGAPLFAISLTGLARGLQTMVLAEPGSPQRRVIDAMRAYPELIGGSGSTDTDLMRAVPGLLAKNGAEGVTIAATASGHTVAVKIADGAGRAGVPVALAALGRLGALPAANAPGAPSIDLAQLAVLGAPTILGGGQPVGSLRVRLPA</sequence>
<name>A0ABT0JXA5_9ACTN</name>
<accession>A0ABT0JXA5</accession>
<dbReference type="InterPro" id="IPR010349">
    <property type="entry name" value="Asparaginase_II"/>
</dbReference>
<dbReference type="PANTHER" id="PTHR42110">
    <property type="entry name" value="L-ASPARAGINASE, PUTATIVE (AFU_ORTHOLOGUE AFUA_3G11890)-RELATED"/>
    <property type="match status" value="1"/>
</dbReference>
<proteinExistence type="predicted"/>
<reference evidence="1 2" key="1">
    <citation type="submission" date="2022-04" db="EMBL/GenBank/DDBJ databases">
        <title>Genome diversity in the genus Frankia.</title>
        <authorList>
            <person name="Carlos-Shanley C."/>
            <person name="Hahn D."/>
        </authorList>
    </citation>
    <scope>NUCLEOTIDE SEQUENCE [LARGE SCALE GENOMIC DNA]</scope>
    <source>
        <strain evidence="1 2">Ag45/Mut15</strain>
    </source>
</reference>
<dbReference type="PANTHER" id="PTHR42110:SF1">
    <property type="entry name" value="L-ASPARAGINASE, PUTATIVE (AFU_ORTHOLOGUE AFUA_3G11890)-RELATED"/>
    <property type="match status" value="1"/>
</dbReference>